<organism evidence="2 3">
    <name type="scientific">Yoonia phaeophyticola</name>
    <dbReference type="NCBI Taxonomy" id="3137369"/>
    <lineage>
        <taxon>Bacteria</taxon>
        <taxon>Pseudomonadati</taxon>
        <taxon>Pseudomonadota</taxon>
        <taxon>Alphaproteobacteria</taxon>
        <taxon>Rhodobacterales</taxon>
        <taxon>Paracoccaceae</taxon>
        <taxon>Yoonia</taxon>
    </lineage>
</organism>
<dbReference type="EMBL" id="CP150951">
    <property type="protein sequence ID" value="WZC48134.1"/>
    <property type="molecule type" value="Genomic_DNA"/>
</dbReference>
<evidence type="ECO:0000313" key="2">
    <source>
        <dbReference type="EMBL" id="WZC48134.1"/>
    </source>
</evidence>
<evidence type="ECO:0000259" key="1">
    <source>
        <dbReference type="Pfam" id="PF04994"/>
    </source>
</evidence>
<proteinExistence type="predicted"/>
<dbReference type="PANTHER" id="PTHR36121:SF1">
    <property type="entry name" value="PROTEIN SXY"/>
    <property type="match status" value="1"/>
</dbReference>
<dbReference type="InterPro" id="IPR047525">
    <property type="entry name" value="TfoX-like"/>
</dbReference>
<sequence>MAALTTIRNIGPSFAAALQGVGIKTAEELRDIGADAAYARILESGAKPHFIGYYVLHMALQGRPWNDCKGDEKKALRKSFDKIKAQSFDQDLSEFEAILDRIGVGKRMDKS</sequence>
<name>A0ABZ2V2J9_9RHOB</name>
<dbReference type="InterPro" id="IPR007077">
    <property type="entry name" value="TfoX_C"/>
</dbReference>
<reference evidence="3" key="1">
    <citation type="submission" date="2024-04" db="EMBL/GenBank/DDBJ databases">
        <title>Phylogenomic analyses of a clade within the roseobacter group suggest taxonomic reassignments of species of the genera Aestuariivita, Citreicella, Loktanella, Nautella, Pelagibaca, Ruegeria, Thalassobius, Thiobacimonas and Tropicibacter, and the proposal o.</title>
        <authorList>
            <person name="Jeon C.O."/>
        </authorList>
    </citation>
    <scope>NUCLEOTIDE SEQUENCE [LARGE SCALE GENOMIC DNA]</scope>
    <source>
        <strain evidence="3">BS5-3</strain>
    </source>
</reference>
<evidence type="ECO:0000313" key="3">
    <source>
        <dbReference type="Proteomes" id="UP001440612"/>
    </source>
</evidence>
<dbReference type="Gene3D" id="1.10.150.20">
    <property type="entry name" value="5' to 3' exonuclease, C-terminal subdomain"/>
    <property type="match status" value="1"/>
</dbReference>
<keyword evidence="3" id="KW-1185">Reference proteome</keyword>
<dbReference type="PANTHER" id="PTHR36121">
    <property type="entry name" value="PROTEIN SXY"/>
    <property type="match status" value="1"/>
</dbReference>
<dbReference type="RefSeq" id="WP_341366253.1">
    <property type="nucleotide sequence ID" value="NZ_CP150951.2"/>
</dbReference>
<accession>A0ABZ2V2J9</accession>
<protein>
    <submittedName>
        <fullName evidence="2">TfoX/Sxy family protein</fullName>
    </submittedName>
</protein>
<feature type="domain" description="TfoX C-terminal" evidence="1">
    <location>
        <begin position="3"/>
        <end position="79"/>
    </location>
</feature>
<dbReference type="Pfam" id="PF04994">
    <property type="entry name" value="TfoX_C"/>
    <property type="match status" value="1"/>
</dbReference>
<gene>
    <name evidence="2" type="ORF">AABB29_14815</name>
</gene>
<dbReference type="Proteomes" id="UP001440612">
    <property type="component" value="Chromosome"/>
</dbReference>